<dbReference type="AlphaFoldDB" id="A0A0F7KWE9"/>
<dbReference type="EMBL" id="CP011452">
    <property type="protein sequence ID" value="AKH43476.1"/>
    <property type="molecule type" value="Genomic_DNA"/>
</dbReference>
<dbReference type="Proteomes" id="UP000034392">
    <property type="component" value="Chromosome"/>
</dbReference>
<gene>
    <name evidence="1" type="ORF">WYH_02446</name>
</gene>
<dbReference type="PATRIC" id="fig|1267766.3.peg.2473"/>
<reference evidence="1" key="1">
    <citation type="submission" date="2015-05" db="EMBL/GenBank/DDBJ databases">
        <title>The complete genome of Altererythrobacter atlanticus strain 26DY36.</title>
        <authorList>
            <person name="Wu Y.-H."/>
            <person name="Cheng H."/>
            <person name="Wu X.-W."/>
        </authorList>
    </citation>
    <scope>NUCLEOTIDE SEQUENCE [LARGE SCALE GENOMIC DNA]</scope>
    <source>
        <strain evidence="1">26DY36</strain>
    </source>
</reference>
<sequence>MNPGLTLRPLCPVHPRARSGQNGDMVFSWARRARGAWDWPDLVEPPLAEQTEAYRAGVGNPDAPSLVWDLAHPRLELSAATWATLQADHSGAPLWVRQIGSFSASDPLLLTQID</sequence>
<accession>A0A0F7KWE9</accession>
<name>A0A0F7KWE9_9SPHN</name>
<evidence type="ECO:0000313" key="1">
    <source>
        <dbReference type="EMBL" id="AKH43476.1"/>
    </source>
</evidence>
<proteinExistence type="predicted"/>
<keyword evidence="2" id="KW-1185">Reference proteome</keyword>
<dbReference type="KEGG" id="aay:WYH_02446"/>
<protein>
    <submittedName>
        <fullName evidence="1">Uncharacterized protein</fullName>
    </submittedName>
</protein>
<organism evidence="1 2">
    <name type="scientific">Croceibacterium atlanticum</name>
    <dbReference type="NCBI Taxonomy" id="1267766"/>
    <lineage>
        <taxon>Bacteria</taxon>
        <taxon>Pseudomonadati</taxon>
        <taxon>Pseudomonadota</taxon>
        <taxon>Alphaproteobacteria</taxon>
        <taxon>Sphingomonadales</taxon>
        <taxon>Erythrobacteraceae</taxon>
        <taxon>Croceibacterium</taxon>
    </lineage>
</organism>
<dbReference type="STRING" id="1267766.WYH_02446"/>
<evidence type="ECO:0000313" key="2">
    <source>
        <dbReference type="Proteomes" id="UP000034392"/>
    </source>
</evidence>